<name>A0ABV0MMM4_9TELE</name>
<dbReference type="Proteomes" id="UP001476798">
    <property type="component" value="Unassembled WGS sequence"/>
</dbReference>
<reference evidence="4 5" key="1">
    <citation type="submission" date="2021-06" db="EMBL/GenBank/DDBJ databases">
        <authorList>
            <person name="Palmer J.M."/>
        </authorList>
    </citation>
    <scope>NUCLEOTIDE SEQUENCE [LARGE SCALE GENOMIC DNA]</scope>
    <source>
        <strain evidence="4 5">GA_2019</strain>
        <tissue evidence="4">Muscle</tissue>
    </source>
</reference>
<accession>A0ABV0MMM4</accession>
<protein>
    <recommendedName>
        <fullName evidence="2">3-hydroxyisobutyryl-CoA hydrolase</fullName>
        <ecNumber evidence="2">3.1.2.4</ecNumber>
    </recommendedName>
</protein>
<feature type="non-terminal residue" evidence="4">
    <location>
        <position position="1"/>
    </location>
</feature>
<evidence type="ECO:0000313" key="5">
    <source>
        <dbReference type="Proteomes" id="UP001476798"/>
    </source>
</evidence>
<comment type="caution">
    <text evidence="4">The sequence shown here is derived from an EMBL/GenBank/DDBJ whole genome shotgun (WGS) entry which is preliminary data.</text>
</comment>
<dbReference type="EMBL" id="JAHRIO010006316">
    <property type="protein sequence ID" value="MEQ2160345.1"/>
    <property type="molecule type" value="Genomic_DNA"/>
</dbReference>
<evidence type="ECO:0000256" key="2">
    <source>
        <dbReference type="ARBA" id="ARBA00011915"/>
    </source>
</evidence>
<feature type="domain" description="Enoyl-CoA hydratase/isomerase" evidence="3">
    <location>
        <begin position="1"/>
        <end position="27"/>
    </location>
</feature>
<feature type="non-terminal residue" evidence="4">
    <location>
        <position position="79"/>
    </location>
</feature>
<evidence type="ECO:0000313" key="4">
    <source>
        <dbReference type="EMBL" id="MEQ2160345.1"/>
    </source>
</evidence>
<dbReference type="EC" id="3.1.2.4" evidence="2"/>
<proteinExistence type="predicted"/>
<organism evidence="4 5">
    <name type="scientific">Goodea atripinnis</name>
    <dbReference type="NCBI Taxonomy" id="208336"/>
    <lineage>
        <taxon>Eukaryota</taxon>
        <taxon>Metazoa</taxon>
        <taxon>Chordata</taxon>
        <taxon>Craniata</taxon>
        <taxon>Vertebrata</taxon>
        <taxon>Euteleostomi</taxon>
        <taxon>Actinopterygii</taxon>
        <taxon>Neopterygii</taxon>
        <taxon>Teleostei</taxon>
        <taxon>Neoteleostei</taxon>
        <taxon>Acanthomorphata</taxon>
        <taxon>Ovalentaria</taxon>
        <taxon>Atherinomorphae</taxon>
        <taxon>Cyprinodontiformes</taxon>
        <taxon>Goodeidae</taxon>
        <taxon>Goodea</taxon>
    </lineage>
</organism>
<gene>
    <name evidence="4" type="ORF">GOODEAATRI_032760</name>
</gene>
<dbReference type="Pfam" id="PF16113">
    <property type="entry name" value="ECH_2"/>
    <property type="match status" value="1"/>
</dbReference>
<keyword evidence="5" id="KW-1185">Reference proteome</keyword>
<evidence type="ECO:0000256" key="1">
    <source>
        <dbReference type="ARBA" id="ARBA00001709"/>
    </source>
</evidence>
<comment type="catalytic activity">
    <reaction evidence="1">
        <text>3-hydroxy-2-methylpropanoyl-CoA + H2O = 3-hydroxy-2-methylpropanoate + CoA + H(+)</text>
        <dbReference type="Rhea" id="RHEA:20888"/>
        <dbReference type="ChEBI" id="CHEBI:11805"/>
        <dbReference type="ChEBI" id="CHEBI:15377"/>
        <dbReference type="ChEBI" id="CHEBI:15378"/>
        <dbReference type="ChEBI" id="CHEBI:57287"/>
        <dbReference type="ChEBI" id="CHEBI:57340"/>
        <dbReference type="EC" id="3.1.2.4"/>
    </reaction>
</comment>
<evidence type="ECO:0000259" key="3">
    <source>
        <dbReference type="Pfam" id="PF16113"/>
    </source>
</evidence>
<dbReference type="Gene3D" id="3.90.226.10">
    <property type="entry name" value="2-enoyl-CoA Hydratase, Chain A, domain 1"/>
    <property type="match status" value="1"/>
</dbReference>
<sequence length="79" mass="8625">GVGLSVHGRFRVATEKTLFAMPETAIGDREPAVRLPETVDKDRTASIDVDASNVTFSTVLIRIVRCLNLCMKKLVQGPL</sequence>
<dbReference type="InterPro" id="IPR045004">
    <property type="entry name" value="ECH_dom"/>
</dbReference>